<dbReference type="AlphaFoldDB" id="C5ATN1"/>
<protein>
    <submittedName>
        <fullName evidence="1">Uncharacterized protein</fullName>
    </submittedName>
</protein>
<dbReference type="KEGG" id="mea:Mex_1p2802"/>
<organism evidence="1 2">
    <name type="scientific">Methylorubrum extorquens (strain ATCC 14718 / DSM 1338 / JCM 2805 / NCIMB 9133 / AM1)</name>
    <name type="common">Methylobacterium extorquens</name>
    <dbReference type="NCBI Taxonomy" id="272630"/>
    <lineage>
        <taxon>Bacteria</taxon>
        <taxon>Pseudomonadati</taxon>
        <taxon>Pseudomonadota</taxon>
        <taxon>Alphaproteobacteria</taxon>
        <taxon>Hyphomicrobiales</taxon>
        <taxon>Methylobacteriaceae</taxon>
        <taxon>Methylorubrum</taxon>
    </lineage>
</organism>
<dbReference type="HOGENOM" id="CLU_857393_0_0_5"/>
<reference evidence="1 2" key="1">
    <citation type="journal article" date="2009" name="PLoS ONE">
        <title>Methylobacterium genome sequences: a reference blueprint to investigate microbial metabolism of C1 compounds from natural and industrial sources.</title>
        <authorList>
            <person name="Vuilleumier S."/>
            <person name="Chistoserdova L."/>
            <person name="Lee M.-C."/>
            <person name="Bringel F."/>
            <person name="Lajus A."/>
            <person name="Zhou Y."/>
            <person name="Gourion B."/>
            <person name="Barbe V."/>
            <person name="Chang J."/>
            <person name="Cruveiller S."/>
            <person name="Dossat C."/>
            <person name="Gillett W."/>
            <person name="Gruffaz C."/>
            <person name="Haugen E."/>
            <person name="Hourcade E."/>
            <person name="Levy R."/>
            <person name="Mangenot S."/>
            <person name="Muller E."/>
            <person name="Nadalig T."/>
            <person name="Pagni M."/>
            <person name="Penny C."/>
            <person name="Peyraud R."/>
            <person name="Robinson D.G."/>
            <person name="Roche D."/>
            <person name="Rouy Z."/>
            <person name="Saenampechek C."/>
            <person name="Salvignol G."/>
            <person name="Vallenet D."/>
            <person name="Wu Z."/>
            <person name="Marx C.J."/>
            <person name="Vorholt J.A."/>
            <person name="Olson M.V."/>
            <person name="Kaul R."/>
            <person name="Weissenbach J."/>
            <person name="Medigue C."/>
            <person name="Lidstrom M.E."/>
        </authorList>
    </citation>
    <scope>NUCLEOTIDE SEQUENCE [LARGE SCALE GENOMIC DNA]</scope>
    <source>
        <strain evidence="2">ATCC 14718 / DSM 1338 / JCM 2805 / NCIMB 9133 / AM1</strain>
    </source>
</reference>
<dbReference type="Proteomes" id="UP000009081">
    <property type="component" value="Chromosome"/>
</dbReference>
<dbReference type="OrthoDB" id="7016058at2"/>
<dbReference type="EMBL" id="CP001510">
    <property type="protein sequence ID" value="ACS40555.1"/>
    <property type="molecule type" value="Genomic_DNA"/>
</dbReference>
<evidence type="ECO:0000313" key="1">
    <source>
        <dbReference type="EMBL" id="ACS40555.1"/>
    </source>
</evidence>
<name>C5ATN1_METEA</name>
<evidence type="ECO:0000313" key="2">
    <source>
        <dbReference type="Proteomes" id="UP000009081"/>
    </source>
</evidence>
<dbReference type="STRING" id="272630.MexAM1_META1p2802"/>
<accession>C5ATN1</accession>
<gene>
    <name evidence="1" type="ordered locus">MexAM1_META1p2802</name>
</gene>
<sequence length="323" mass="36208">MPLKRVRIHYRRFFRGGDPAISDPLSVAVASALSHKVEGTELDADVRLRTCQDVDYGSVILNGRFRAANGDVYGELVRFDPETNIPLLVQNSASAAELEIREAVKPNDAEVLQGMTFFMIRKDHVLVVEQGLTNPIFERYLRWLLCEQTPVAHRNTRMPLIPKLFLDEEVDGLRDVKMVRLRPAPLQAGRFPFGEARTELHSRDLEPTTDVLGILKAANFDTAVIEDIMRQHGAAVELNLSVTLKAGRSTLKMQGEEAVALLRNVPEDDLIVIGEGIRKNRGVLERLSEQVDIERKGNILVRKDAWDALRKAAASYRNAGLIE</sequence>
<proteinExistence type="predicted"/>
<keyword evidence="2" id="KW-1185">Reference proteome</keyword>